<reference evidence="1" key="2">
    <citation type="journal article" date="2015" name="Data Brief">
        <title>Shoot transcriptome of the giant reed, Arundo donax.</title>
        <authorList>
            <person name="Barrero R.A."/>
            <person name="Guerrero F.D."/>
            <person name="Moolhuijzen P."/>
            <person name="Goolsby J.A."/>
            <person name="Tidwell J."/>
            <person name="Bellgard S.E."/>
            <person name="Bellgard M.I."/>
        </authorList>
    </citation>
    <scope>NUCLEOTIDE SEQUENCE</scope>
    <source>
        <tissue evidence="1">Shoot tissue taken approximately 20 cm above the soil surface</tissue>
    </source>
</reference>
<protein>
    <submittedName>
        <fullName evidence="1">PHT4</fullName>
    </submittedName>
</protein>
<name>A0A0A9H7B2_ARUDO</name>
<accession>A0A0A9H7B2</accession>
<evidence type="ECO:0000313" key="1">
    <source>
        <dbReference type="EMBL" id="JAE31679.1"/>
    </source>
</evidence>
<proteinExistence type="predicted"/>
<reference evidence="1" key="1">
    <citation type="submission" date="2014-09" db="EMBL/GenBank/DDBJ databases">
        <authorList>
            <person name="Magalhaes I.L.F."/>
            <person name="Oliveira U."/>
            <person name="Santos F.R."/>
            <person name="Vidigal T.H.D.A."/>
            <person name="Brescovit A.D."/>
            <person name="Santos A.J."/>
        </authorList>
    </citation>
    <scope>NUCLEOTIDE SEQUENCE</scope>
    <source>
        <tissue evidence="1">Shoot tissue taken approximately 20 cm above the soil surface</tissue>
    </source>
</reference>
<dbReference type="EMBL" id="GBRH01166217">
    <property type="protein sequence ID" value="JAE31679.1"/>
    <property type="molecule type" value="Transcribed_RNA"/>
</dbReference>
<sequence length="62" mass="7036">MVPLDSNKIPTSGRERTLEKEVIRGFLHIGIAEHTGVNPSSRFNDHYIYCSAFCGQLDIKWS</sequence>
<dbReference type="AlphaFoldDB" id="A0A0A9H7B2"/>
<organism evidence="1">
    <name type="scientific">Arundo donax</name>
    <name type="common">Giant reed</name>
    <name type="synonym">Donax arundinaceus</name>
    <dbReference type="NCBI Taxonomy" id="35708"/>
    <lineage>
        <taxon>Eukaryota</taxon>
        <taxon>Viridiplantae</taxon>
        <taxon>Streptophyta</taxon>
        <taxon>Embryophyta</taxon>
        <taxon>Tracheophyta</taxon>
        <taxon>Spermatophyta</taxon>
        <taxon>Magnoliopsida</taxon>
        <taxon>Liliopsida</taxon>
        <taxon>Poales</taxon>
        <taxon>Poaceae</taxon>
        <taxon>PACMAD clade</taxon>
        <taxon>Arundinoideae</taxon>
        <taxon>Arundineae</taxon>
        <taxon>Arundo</taxon>
    </lineage>
</organism>